<dbReference type="CDD" id="cd18787">
    <property type="entry name" value="SF2_C_DEAD"/>
    <property type="match status" value="1"/>
</dbReference>
<evidence type="ECO:0000256" key="6">
    <source>
        <dbReference type="ARBA" id="ARBA00022840"/>
    </source>
</evidence>
<dbReference type="EMBL" id="BOPV01000001">
    <property type="protein sequence ID" value="GIL38682.1"/>
    <property type="molecule type" value="Genomic_DNA"/>
</dbReference>
<evidence type="ECO:0000313" key="17">
    <source>
        <dbReference type="Proteomes" id="UP000681075"/>
    </source>
</evidence>
<dbReference type="Proteomes" id="UP000681075">
    <property type="component" value="Unassembled WGS sequence"/>
</dbReference>
<dbReference type="CDD" id="cd00268">
    <property type="entry name" value="DEADc"/>
    <property type="match status" value="1"/>
</dbReference>
<dbReference type="GO" id="GO:0042255">
    <property type="term" value="P:ribosome assembly"/>
    <property type="evidence" value="ECO:0007669"/>
    <property type="project" value="UniProtKB-ARBA"/>
</dbReference>
<dbReference type="GO" id="GO:0005829">
    <property type="term" value="C:cytosol"/>
    <property type="evidence" value="ECO:0007669"/>
    <property type="project" value="TreeGrafter"/>
</dbReference>
<dbReference type="InterPro" id="IPR050079">
    <property type="entry name" value="DEAD_box_RNA_helicase"/>
</dbReference>
<dbReference type="FunFam" id="3.40.50.300:FF:000108">
    <property type="entry name" value="ATP-dependent RNA helicase RhlE"/>
    <property type="match status" value="1"/>
</dbReference>
<sequence>MTSFNDLGLAEPLLRALSTEGYTTPTPIQAKAIPPVLAGRDLIGIAQTGTGKTAAFSLPLLQRLAASDKRAAPKSMRALILTPTRELALQIADSLATYGRHLQFRHTVIFGGVGQEPQVRSVARGIDIVVATPGRLIDLMGQGHINVGSVETFILDEADRMLDMGFIHDVKRVVAKLPKERHTLFFSATMAGDVGKLAEGLLKDPVRVEVTPQATTAEKVEQSVIFAEKDEKRRLLLKLFEDPKLERAIIFTRMKHGANRVSELLDKAGVPAAAIHGNKSQSARVRALEDFRAGRIRALVATDIAARGIDVDGITHVINFELPNVAEQYVHRIGRTARAGATGIAIAFCDREERSYLRDIEKLIRMKLTPNAMEIPGPSAAELAAPRESRPPQHHRQGQQQRQGQQPRREDGNRPGNGQNRPRRRRGGGGGLNSGGAPANASRSSNGARPN</sequence>
<dbReference type="SMART" id="SM00490">
    <property type="entry name" value="HELICc"/>
    <property type="match status" value="1"/>
</dbReference>
<dbReference type="InterPro" id="IPR011545">
    <property type="entry name" value="DEAD/DEAH_box_helicase_dom"/>
</dbReference>
<protein>
    <recommendedName>
        <fullName evidence="9">DEAD-box ATP-dependent RNA helicase RhpA</fullName>
        <ecNumber evidence="1">3.6.4.13</ecNumber>
    </recommendedName>
</protein>
<dbReference type="PROSITE" id="PS51195">
    <property type="entry name" value="Q_MOTIF"/>
    <property type="match status" value="1"/>
</dbReference>
<evidence type="ECO:0000256" key="5">
    <source>
        <dbReference type="ARBA" id="ARBA00022806"/>
    </source>
</evidence>
<dbReference type="PANTHER" id="PTHR47959">
    <property type="entry name" value="ATP-DEPENDENT RNA HELICASE RHLE-RELATED"/>
    <property type="match status" value="1"/>
</dbReference>
<keyword evidence="2" id="KW-0963">Cytoplasm</keyword>
<dbReference type="InterPro" id="IPR044742">
    <property type="entry name" value="DEAD/DEAH_RhlB"/>
</dbReference>
<dbReference type="GO" id="GO:0016787">
    <property type="term" value="F:hydrolase activity"/>
    <property type="evidence" value="ECO:0007669"/>
    <property type="project" value="UniProtKB-KW"/>
</dbReference>
<evidence type="ECO:0000256" key="4">
    <source>
        <dbReference type="ARBA" id="ARBA00022801"/>
    </source>
</evidence>
<dbReference type="Pfam" id="PF00270">
    <property type="entry name" value="DEAD"/>
    <property type="match status" value="1"/>
</dbReference>
<organism evidence="16 17">
    <name type="scientific">Roseiterribacter gracilis</name>
    <dbReference type="NCBI Taxonomy" id="2812848"/>
    <lineage>
        <taxon>Bacteria</taxon>
        <taxon>Pseudomonadati</taxon>
        <taxon>Pseudomonadota</taxon>
        <taxon>Alphaproteobacteria</taxon>
        <taxon>Rhodospirillales</taxon>
        <taxon>Roseiterribacteraceae</taxon>
        <taxon>Roseiterribacter</taxon>
    </lineage>
</organism>
<evidence type="ECO:0000256" key="1">
    <source>
        <dbReference type="ARBA" id="ARBA00012552"/>
    </source>
</evidence>
<feature type="short sequence motif" description="Q motif" evidence="10">
    <location>
        <begin position="2"/>
        <end position="30"/>
    </location>
</feature>
<keyword evidence="3 11" id="KW-0547">Nucleotide-binding</keyword>
<evidence type="ECO:0000313" key="16">
    <source>
        <dbReference type="EMBL" id="GIL38682.1"/>
    </source>
</evidence>
<evidence type="ECO:0000259" key="14">
    <source>
        <dbReference type="PROSITE" id="PS51194"/>
    </source>
</evidence>
<feature type="domain" description="DEAD-box RNA helicase Q" evidence="15">
    <location>
        <begin position="2"/>
        <end position="30"/>
    </location>
</feature>
<keyword evidence="17" id="KW-1185">Reference proteome</keyword>
<dbReference type="PROSITE" id="PS51192">
    <property type="entry name" value="HELICASE_ATP_BIND_1"/>
    <property type="match status" value="1"/>
</dbReference>
<evidence type="ECO:0000256" key="3">
    <source>
        <dbReference type="ARBA" id="ARBA00022741"/>
    </source>
</evidence>
<gene>
    <name evidence="16" type="ORF">TMPK1_09190</name>
</gene>
<dbReference type="GO" id="GO:0009266">
    <property type="term" value="P:response to temperature stimulus"/>
    <property type="evidence" value="ECO:0007669"/>
    <property type="project" value="UniProtKB-ARBA"/>
</dbReference>
<keyword evidence="4 11" id="KW-0378">Hydrolase</keyword>
<feature type="domain" description="Helicase C-terminal" evidence="14">
    <location>
        <begin position="219"/>
        <end position="383"/>
    </location>
</feature>
<evidence type="ECO:0000256" key="2">
    <source>
        <dbReference type="ARBA" id="ARBA00022490"/>
    </source>
</evidence>
<accession>A0A8S8X9C6</accession>
<evidence type="ECO:0000256" key="12">
    <source>
        <dbReference type="SAM" id="MobiDB-lite"/>
    </source>
</evidence>
<dbReference type="GO" id="GO:0003676">
    <property type="term" value="F:nucleic acid binding"/>
    <property type="evidence" value="ECO:0007669"/>
    <property type="project" value="InterPro"/>
</dbReference>
<dbReference type="SUPFAM" id="SSF52540">
    <property type="entry name" value="P-loop containing nucleoside triphosphate hydrolases"/>
    <property type="match status" value="1"/>
</dbReference>
<comment type="caution">
    <text evidence="16">The sequence shown here is derived from an EMBL/GenBank/DDBJ whole genome shotgun (WGS) entry which is preliminary data.</text>
</comment>
<dbReference type="PROSITE" id="PS00039">
    <property type="entry name" value="DEAD_ATP_HELICASE"/>
    <property type="match status" value="1"/>
</dbReference>
<dbReference type="PROSITE" id="PS51194">
    <property type="entry name" value="HELICASE_CTER"/>
    <property type="match status" value="1"/>
</dbReference>
<dbReference type="InterPro" id="IPR000629">
    <property type="entry name" value="RNA-helicase_DEAD-box_CS"/>
</dbReference>
<evidence type="ECO:0000259" key="13">
    <source>
        <dbReference type="PROSITE" id="PS51192"/>
    </source>
</evidence>
<feature type="domain" description="Helicase ATP-binding" evidence="13">
    <location>
        <begin position="33"/>
        <end position="208"/>
    </location>
</feature>
<evidence type="ECO:0000256" key="8">
    <source>
        <dbReference type="ARBA" id="ARBA00047984"/>
    </source>
</evidence>
<dbReference type="SMART" id="SM00487">
    <property type="entry name" value="DEXDc"/>
    <property type="match status" value="1"/>
</dbReference>
<keyword evidence="6 11" id="KW-0067">ATP-binding</keyword>
<proteinExistence type="inferred from homology"/>
<dbReference type="GO" id="GO:0005524">
    <property type="term" value="F:ATP binding"/>
    <property type="evidence" value="ECO:0007669"/>
    <property type="project" value="UniProtKB-KW"/>
</dbReference>
<comment type="catalytic activity">
    <reaction evidence="8">
        <text>ATP + H2O = ADP + phosphate + H(+)</text>
        <dbReference type="Rhea" id="RHEA:13065"/>
        <dbReference type="ChEBI" id="CHEBI:15377"/>
        <dbReference type="ChEBI" id="CHEBI:15378"/>
        <dbReference type="ChEBI" id="CHEBI:30616"/>
        <dbReference type="ChEBI" id="CHEBI:43474"/>
        <dbReference type="ChEBI" id="CHEBI:456216"/>
        <dbReference type="EC" id="3.6.4.13"/>
    </reaction>
</comment>
<name>A0A8S8X9C6_9PROT</name>
<evidence type="ECO:0000256" key="7">
    <source>
        <dbReference type="ARBA" id="ARBA00038437"/>
    </source>
</evidence>
<dbReference type="RefSeq" id="WP_420241733.1">
    <property type="nucleotide sequence ID" value="NZ_BOPV01000001.1"/>
</dbReference>
<comment type="similarity">
    <text evidence="7 11">Belongs to the DEAD box helicase family.</text>
</comment>
<evidence type="ECO:0000256" key="10">
    <source>
        <dbReference type="PROSITE-ProRule" id="PRU00552"/>
    </source>
</evidence>
<dbReference type="AlphaFoldDB" id="A0A8S8X9C6"/>
<dbReference type="GO" id="GO:0003724">
    <property type="term" value="F:RNA helicase activity"/>
    <property type="evidence" value="ECO:0007669"/>
    <property type="project" value="UniProtKB-EC"/>
</dbReference>
<dbReference type="EC" id="3.6.4.13" evidence="1"/>
<evidence type="ECO:0000256" key="11">
    <source>
        <dbReference type="RuleBase" id="RU000492"/>
    </source>
</evidence>
<dbReference type="Gene3D" id="3.40.50.300">
    <property type="entry name" value="P-loop containing nucleotide triphosphate hydrolases"/>
    <property type="match status" value="2"/>
</dbReference>
<dbReference type="InterPro" id="IPR014014">
    <property type="entry name" value="RNA_helicase_DEAD_Q_motif"/>
</dbReference>
<feature type="region of interest" description="Disordered" evidence="12">
    <location>
        <begin position="373"/>
        <end position="451"/>
    </location>
</feature>
<dbReference type="InterPro" id="IPR014001">
    <property type="entry name" value="Helicase_ATP-bd"/>
</dbReference>
<keyword evidence="5 11" id="KW-0347">Helicase</keyword>
<dbReference type="InterPro" id="IPR027417">
    <property type="entry name" value="P-loop_NTPase"/>
</dbReference>
<evidence type="ECO:0000256" key="9">
    <source>
        <dbReference type="ARBA" id="ARBA00074363"/>
    </source>
</evidence>
<evidence type="ECO:0000259" key="15">
    <source>
        <dbReference type="PROSITE" id="PS51195"/>
    </source>
</evidence>
<dbReference type="InterPro" id="IPR001650">
    <property type="entry name" value="Helicase_C-like"/>
</dbReference>
<dbReference type="Pfam" id="PF00271">
    <property type="entry name" value="Helicase_C"/>
    <property type="match status" value="1"/>
</dbReference>
<reference evidence="16" key="1">
    <citation type="submission" date="2021-02" db="EMBL/GenBank/DDBJ databases">
        <title>Genome sequence of Rhodospirillales sp. strain TMPK1 isolated from soil.</title>
        <authorList>
            <person name="Nakai R."/>
            <person name="Kusada H."/>
            <person name="Tamaki H."/>
        </authorList>
    </citation>
    <scope>NUCLEOTIDE SEQUENCE</scope>
    <source>
        <strain evidence="16">TMPK1</strain>
    </source>
</reference>
<dbReference type="PANTHER" id="PTHR47959:SF13">
    <property type="entry name" value="ATP-DEPENDENT RNA HELICASE RHLE"/>
    <property type="match status" value="1"/>
</dbReference>
<feature type="compositionally biased region" description="Polar residues" evidence="12">
    <location>
        <begin position="442"/>
        <end position="451"/>
    </location>
</feature>